<proteinExistence type="predicted"/>
<keyword evidence="1" id="KW-0812">Transmembrane</keyword>
<dbReference type="Proteomes" id="UP000244810">
    <property type="component" value="Unassembled WGS sequence"/>
</dbReference>
<dbReference type="OrthoDB" id="5189031at2"/>
<feature type="transmembrane region" description="Helical" evidence="1">
    <location>
        <begin position="81"/>
        <end position="97"/>
    </location>
</feature>
<feature type="transmembrane region" description="Helical" evidence="1">
    <location>
        <begin position="187"/>
        <end position="203"/>
    </location>
</feature>
<evidence type="ECO:0000313" key="3">
    <source>
        <dbReference type="Proteomes" id="UP000244810"/>
    </source>
</evidence>
<dbReference type="PANTHER" id="PTHR33802">
    <property type="entry name" value="SI:CH211-161H7.5-RELATED"/>
    <property type="match status" value="1"/>
</dbReference>
<feature type="transmembrane region" description="Helical" evidence="1">
    <location>
        <begin position="163"/>
        <end position="180"/>
    </location>
</feature>
<feature type="transmembrane region" description="Helical" evidence="1">
    <location>
        <begin position="103"/>
        <end position="123"/>
    </location>
</feature>
<dbReference type="AlphaFoldDB" id="A0A2T7UQI1"/>
<dbReference type="EMBL" id="QDDR01000007">
    <property type="protein sequence ID" value="PVE46851.1"/>
    <property type="molecule type" value="Genomic_DNA"/>
</dbReference>
<keyword evidence="3" id="KW-1185">Reference proteome</keyword>
<feature type="transmembrane region" description="Helical" evidence="1">
    <location>
        <begin position="51"/>
        <end position="69"/>
    </location>
</feature>
<accession>A0A2T7UQI1</accession>
<comment type="caution">
    <text evidence="2">The sequence shown here is derived from an EMBL/GenBank/DDBJ whole genome shotgun (WGS) entry which is preliminary data.</text>
</comment>
<dbReference type="Gene3D" id="1.20.1260.100">
    <property type="entry name" value="TspO/MBR protein"/>
    <property type="match status" value="1"/>
</dbReference>
<keyword evidence="1" id="KW-1133">Transmembrane helix</keyword>
<evidence type="ECO:0000313" key="2">
    <source>
        <dbReference type="EMBL" id="PVE46851.1"/>
    </source>
</evidence>
<evidence type="ECO:0008006" key="4">
    <source>
        <dbReference type="Google" id="ProtNLM"/>
    </source>
</evidence>
<reference evidence="2 3" key="1">
    <citation type="journal article" date="2011" name="Syst. Appl. Microbiol.">
        <title>Defluviimonas denitrificans gen. nov., sp. nov., and Pararhodobacter aggregans gen. nov., sp. nov., non-phototrophic Rhodobacteraceae from the biofilter of a marine aquaculture.</title>
        <authorList>
            <person name="Foesel B.U."/>
            <person name="Drake H.L."/>
            <person name="Schramm A."/>
        </authorList>
    </citation>
    <scope>NUCLEOTIDE SEQUENCE [LARGE SCALE GENOMIC DNA]</scope>
    <source>
        <strain evidence="2 3">D1-19</strain>
    </source>
</reference>
<gene>
    <name evidence="2" type="ORF">DDE23_14300</name>
</gene>
<sequence>MTRLIPALLLLAAILFAASPLFVTSFAGFDPALFPVPQDNPPVQPAPYTFAIWGLLYTWLIVSSAFGLWKRAGDPAWQPARPWLLASLGLGIFWLPVAERSVIAATVLIWAMLALALVALFRTRRHDRWWFQAPVATYAGWLLAASSVSVGLILAGWGVMEATPAALVALALALVLGLTVQWKVLRAPGLGLALIWALIGVAVNNSSPLNMPVLGLALLGVVAFVVMLALGRRQRRKGA</sequence>
<keyword evidence="1" id="KW-0472">Membrane</keyword>
<protein>
    <recommendedName>
        <fullName evidence="4">Tryptophan-rich sensory protein</fullName>
    </recommendedName>
</protein>
<organism evidence="2 3">
    <name type="scientific">Pararhodobacter aggregans</name>
    <dbReference type="NCBI Taxonomy" id="404875"/>
    <lineage>
        <taxon>Bacteria</taxon>
        <taxon>Pseudomonadati</taxon>
        <taxon>Pseudomonadota</taxon>
        <taxon>Alphaproteobacteria</taxon>
        <taxon>Rhodobacterales</taxon>
        <taxon>Paracoccaceae</taxon>
        <taxon>Pararhodobacter</taxon>
    </lineage>
</organism>
<evidence type="ECO:0000256" key="1">
    <source>
        <dbReference type="SAM" id="Phobius"/>
    </source>
</evidence>
<feature type="transmembrane region" description="Helical" evidence="1">
    <location>
        <begin position="209"/>
        <end position="230"/>
    </location>
</feature>
<name>A0A2T7UQI1_9RHOB</name>
<dbReference type="InterPro" id="IPR038330">
    <property type="entry name" value="TspO/MBR-related_sf"/>
</dbReference>
<feature type="transmembrane region" description="Helical" evidence="1">
    <location>
        <begin position="135"/>
        <end position="157"/>
    </location>
</feature>
<dbReference type="RefSeq" id="WP_107752423.1">
    <property type="nucleotide sequence ID" value="NZ_QBKF01000007.1"/>
</dbReference>
<dbReference type="PANTHER" id="PTHR33802:SF1">
    <property type="entry name" value="XK-RELATED PROTEIN"/>
    <property type="match status" value="1"/>
</dbReference>